<dbReference type="InParanoid" id="L9KEH9"/>
<evidence type="ECO:0000256" key="1">
    <source>
        <dbReference type="SAM" id="MobiDB-lite"/>
    </source>
</evidence>
<dbReference type="EMBL" id="KB320882">
    <property type="protein sequence ID" value="ELW60909.1"/>
    <property type="molecule type" value="Genomic_DNA"/>
</dbReference>
<sequence length="103" mass="11020">MQDNCGKYIPASCSKGILTAANASDRLGYLQVLEPHSTGHSVTGKLPNRKELASAGEGQRPHRLPRRAVLPVSVLCVHALGRISFSPWSVGMTIGARQNPKCT</sequence>
<keyword evidence="3" id="KW-1185">Reference proteome</keyword>
<reference evidence="3" key="1">
    <citation type="submission" date="2012-07" db="EMBL/GenBank/DDBJ databases">
        <title>Genome of the Chinese tree shrew, a rising model animal genetically related to primates.</title>
        <authorList>
            <person name="Zhang G."/>
            <person name="Fan Y."/>
            <person name="Yao Y."/>
            <person name="Huang Z."/>
        </authorList>
    </citation>
    <scope>NUCLEOTIDE SEQUENCE [LARGE SCALE GENOMIC DNA]</scope>
</reference>
<protein>
    <submittedName>
        <fullName evidence="2">Uncharacterized protein</fullName>
    </submittedName>
</protein>
<evidence type="ECO:0000313" key="2">
    <source>
        <dbReference type="EMBL" id="ELW60909.1"/>
    </source>
</evidence>
<reference evidence="3" key="2">
    <citation type="journal article" date="2013" name="Nat. Commun.">
        <title>Genome of the Chinese tree shrew.</title>
        <authorList>
            <person name="Fan Y."/>
            <person name="Huang Z.Y."/>
            <person name="Cao C.C."/>
            <person name="Chen C.S."/>
            <person name="Chen Y.X."/>
            <person name="Fan D.D."/>
            <person name="He J."/>
            <person name="Hou H.L."/>
            <person name="Hu L."/>
            <person name="Hu X.T."/>
            <person name="Jiang X.T."/>
            <person name="Lai R."/>
            <person name="Lang Y.S."/>
            <person name="Liang B."/>
            <person name="Liao S.G."/>
            <person name="Mu D."/>
            <person name="Ma Y.Y."/>
            <person name="Niu Y.Y."/>
            <person name="Sun X.Q."/>
            <person name="Xia J.Q."/>
            <person name="Xiao J."/>
            <person name="Xiong Z.Q."/>
            <person name="Xu L."/>
            <person name="Yang L."/>
            <person name="Zhang Y."/>
            <person name="Zhao W."/>
            <person name="Zhao X.D."/>
            <person name="Zheng Y.T."/>
            <person name="Zhou J.M."/>
            <person name="Zhu Y.B."/>
            <person name="Zhang G.J."/>
            <person name="Wang J."/>
            <person name="Yao Y.G."/>
        </authorList>
    </citation>
    <scope>NUCLEOTIDE SEQUENCE [LARGE SCALE GENOMIC DNA]</scope>
</reference>
<gene>
    <name evidence="2" type="ORF">TREES_T100010073</name>
</gene>
<dbReference type="Proteomes" id="UP000011518">
    <property type="component" value="Unassembled WGS sequence"/>
</dbReference>
<accession>L9KEH9</accession>
<organism evidence="2 3">
    <name type="scientific">Tupaia chinensis</name>
    <name type="common">Chinese tree shrew</name>
    <name type="synonym">Tupaia belangeri chinensis</name>
    <dbReference type="NCBI Taxonomy" id="246437"/>
    <lineage>
        <taxon>Eukaryota</taxon>
        <taxon>Metazoa</taxon>
        <taxon>Chordata</taxon>
        <taxon>Craniata</taxon>
        <taxon>Vertebrata</taxon>
        <taxon>Euteleostomi</taxon>
        <taxon>Mammalia</taxon>
        <taxon>Eutheria</taxon>
        <taxon>Euarchontoglires</taxon>
        <taxon>Scandentia</taxon>
        <taxon>Tupaiidae</taxon>
        <taxon>Tupaia</taxon>
    </lineage>
</organism>
<evidence type="ECO:0000313" key="3">
    <source>
        <dbReference type="Proteomes" id="UP000011518"/>
    </source>
</evidence>
<feature type="region of interest" description="Disordered" evidence="1">
    <location>
        <begin position="38"/>
        <end position="62"/>
    </location>
</feature>
<name>L9KEH9_TUPCH</name>
<dbReference type="AlphaFoldDB" id="L9KEH9"/>
<proteinExistence type="predicted"/>